<dbReference type="EMBL" id="CAJVQC010113916">
    <property type="protein sequence ID" value="CAG8836181.1"/>
    <property type="molecule type" value="Genomic_DNA"/>
</dbReference>
<proteinExistence type="predicted"/>
<dbReference type="Proteomes" id="UP000789920">
    <property type="component" value="Unassembled WGS sequence"/>
</dbReference>
<evidence type="ECO:0000313" key="2">
    <source>
        <dbReference type="Proteomes" id="UP000789920"/>
    </source>
</evidence>
<protein>
    <submittedName>
        <fullName evidence="1">25872_t:CDS:1</fullName>
    </submittedName>
</protein>
<evidence type="ECO:0000313" key="1">
    <source>
        <dbReference type="EMBL" id="CAG8836181.1"/>
    </source>
</evidence>
<sequence length="119" mass="13698">GKGERPKDVKEVNWIGDRFVIFRNNKTGSGMLGADFEKQCEDLDDFYASINKGRGIKLADIKYDVYYDQEGGKQREQLWKDLYNLLSITKSFNGIRHVLADQAEDKERQSVPETFISNS</sequence>
<organism evidence="1 2">
    <name type="scientific">Racocetra persica</name>
    <dbReference type="NCBI Taxonomy" id="160502"/>
    <lineage>
        <taxon>Eukaryota</taxon>
        <taxon>Fungi</taxon>
        <taxon>Fungi incertae sedis</taxon>
        <taxon>Mucoromycota</taxon>
        <taxon>Glomeromycotina</taxon>
        <taxon>Glomeromycetes</taxon>
        <taxon>Diversisporales</taxon>
        <taxon>Gigasporaceae</taxon>
        <taxon>Racocetra</taxon>
    </lineage>
</organism>
<name>A0ACA9SDA8_9GLOM</name>
<keyword evidence="2" id="KW-1185">Reference proteome</keyword>
<comment type="caution">
    <text evidence="1">The sequence shown here is derived from an EMBL/GenBank/DDBJ whole genome shotgun (WGS) entry which is preliminary data.</text>
</comment>
<accession>A0ACA9SDA8</accession>
<reference evidence="1" key="1">
    <citation type="submission" date="2021-06" db="EMBL/GenBank/DDBJ databases">
        <authorList>
            <person name="Kallberg Y."/>
            <person name="Tangrot J."/>
            <person name="Rosling A."/>
        </authorList>
    </citation>
    <scope>NUCLEOTIDE SEQUENCE</scope>
    <source>
        <strain evidence="1">MA461A</strain>
    </source>
</reference>
<feature type="non-terminal residue" evidence="1">
    <location>
        <position position="119"/>
    </location>
</feature>
<gene>
    <name evidence="1" type="ORF">RPERSI_LOCUS29839</name>
</gene>
<feature type="non-terminal residue" evidence="1">
    <location>
        <position position="1"/>
    </location>
</feature>